<dbReference type="Pfam" id="PF01594">
    <property type="entry name" value="AI-2E_transport"/>
    <property type="match status" value="1"/>
</dbReference>
<evidence type="ECO:0000256" key="7">
    <source>
        <dbReference type="ARBA" id="ARBA00023136"/>
    </source>
</evidence>
<dbReference type="GO" id="GO:0005886">
    <property type="term" value="C:plasma membrane"/>
    <property type="evidence" value="ECO:0007669"/>
    <property type="project" value="UniProtKB-SubCell"/>
</dbReference>
<proteinExistence type="inferred from homology"/>
<keyword evidence="5 8" id="KW-0812">Transmembrane</keyword>
<keyword evidence="4" id="KW-1003">Cell membrane</keyword>
<dbReference type="PANTHER" id="PTHR21716">
    <property type="entry name" value="TRANSMEMBRANE PROTEIN"/>
    <property type="match status" value="1"/>
</dbReference>
<feature type="transmembrane region" description="Helical" evidence="8">
    <location>
        <begin position="64"/>
        <end position="85"/>
    </location>
</feature>
<feature type="transmembrane region" description="Helical" evidence="8">
    <location>
        <begin position="278"/>
        <end position="299"/>
    </location>
</feature>
<evidence type="ECO:0000256" key="8">
    <source>
        <dbReference type="SAM" id="Phobius"/>
    </source>
</evidence>
<dbReference type="PANTHER" id="PTHR21716:SF53">
    <property type="entry name" value="PERMEASE PERM-RELATED"/>
    <property type="match status" value="1"/>
</dbReference>
<keyword evidence="3" id="KW-0813">Transport</keyword>
<evidence type="ECO:0000256" key="3">
    <source>
        <dbReference type="ARBA" id="ARBA00022448"/>
    </source>
</evidence>
<evidence type="ECO:0000256" key="6">
    <source>
        <dbReference type="ARBA" id="ARBA00022989"/>
    </source>
</evidence>
<evidence type="ECO:0000313" key="9">
    <source>
        <dbReference type="EMBL" id="MBB3022878.1"/>
    </source>
</evidence>
<comment type="subcellular location">
    <subcellularLocation>
        <location evidence="1">Cell membrane</location>
        <topology evidence="1">Multi-pass membrane protein</topology>
    </subcellularLocation>
</comment>
<dbReference type="Proteomes" id="UP000568050">
    <property type="component" value="Unassembled WGS sequence"/>
</dbReference>
<sequence>MQAAKRSRQRQVQRLAQPVTSIQGAAGQETREIPLGIRRAGAWAWRFIVIVASLWLIVKGMGMLSGLVIPVLVAILLTSLLNPLVRMLTQHTFLPRAAAAAIALLSLIIVVVGMFVLAGRQLVASWQDISDAAVKGFNQLWDFATTTLNIDSGAVSEAQRELVDKLQANSGAIVNGAVATAAMVGNVGTGLLIALFTLFFLLSSGHSVWRWIVGLFPAQSRPTVHEGFRRGWKALSAYVRTQVLVAAVDATGIALGFVIIDLVLSATGAPSSAPLTPYAVPIWLIVFLFSFVPLVGAVASGAIACLIALVLQGPIIALIMVGVVILVQQLESNVLQPLLMGHAVELHPLAVFLGVAGGAMIAGITGALFAIPFLAFINALYLFFTGRDPAPDLGVDETAQQHYRELERRHKEFLATGVHAADQS</sequence>
<dbReference type="EMBL" id="JACHWP010000002">
    <property type="protein sequence ID" value="MBB3022878.1"/>
    <property type="molecule type" value="Genomic_DNA"/>
</dbReference>
<dbReference type="RefSeq" id="WP_183375501.1">
    <property type="nucleotide sequence ID" value="NZ_CBCSFZ010000001.1"/>
</dbReference>
<dbReference type="AlphaFoldDB" id="A0A839QTB2"/>
<feature type="transmembrane region" description="Helical" evidence="8">
    <location>
        <begin position="243"/>
        <end position="266"/>
    </location>
</feature>
<evidence type="ECO:0000256" key="2">
    <source>
        <dbReference type="ARBA" id="ARBA00009773"/>
    </source>
</evidence>
<feature type="transmembrane region" description="Helical" evidence="8">
    <location>
        <begin position="306"/>
        <end position="330"/>
    </location>
</feature>
<organism evidence="9 10">
    <name type="scientific">Helcobacillus massiliensis</name>
    <dbReference type="NCBI Taxonomy" id="521392"/>
    <lineage>
        <taxon>Bacteria</taxon>
        <taxon>Bacillati</taxon>
        <taxon>Actinomycetota</taxon>
        <taxon>Actinomycetes</taxon>
        <taxon>Micrococcales</taxon>
        <taxon>Dermabacteraceae</taxon>
        <taxon>Helcobacillus</taxon>
    </lineage>
</organism>
<feature type="transmembrane region" description="Helical" evidence="8">
    <location>
        <begin position="172"/>
        <end position="202"/>
    </location>
</feature>
<comment type="caution">
    <text evidence="9">The sequence shown here is derived from an EMBL/GenBank/DDBJ whole genome shotgun (WGS) entry which is preliminary data.</text>
</comment>
<keyword evidence="6 8" id="KW-1133">Transmembrane helix</keyword>
<dbReference type="InterPro" id="IPR002549">
    <property type="entry name" value="AI-2E-like"/>
</dbReference>
<comment type="similarity">
    <text evidence="2">Belongs to the autoinducer-2 exporter (AI-2E) (TC 2.A.86) family.</text>
</comment>
<evidence type="ECO:0000313" key="10">
    <source>
        <dbReference type="Proteomes" id="UP000568050"/>
    </source>
</evidence>
<feature type="transmembrane region" description="Helical" evidence="8">
    <location>
        <begin position="350"/>
        <end position="383"/>
    </location>
</feature>
<name>A0A839QTB2_9MICO</name>
<keyword evidence="10" id="KW-1185">Reference proteome</keyword>
<reference evidence="9 10" key="1">
    <citation type="submission" date="2020-08" db="EMBL/GenBank/DDBJ databases">
        <title>Sequencing the genomes of 1000 actinobacteria strains.</title>
        <authorList>
            <person name="Klenk H.-P."/>
        </authorList>
    </citation>
    <scope>NUCLEOTIDE SEQUENCE [LARGE SCALE GENOMIC DNA]</scope>
    <source>
        <strain evidence="9 10">DSM 23040</strain>
    </source>
</reference>
<protein>
    <submittedName>
        <fullName evidence="9">Putative PurR-regulated permease PerM</fullName>
    </submittedName>
</protein>
<gene>
    <name evidence="9" type="ORF">FHX50_001161</name>
</gene>
<evidence type="ECO:0000256" key="5">
    <source>
        <dbReference type="ARBA" id="ARBA00022692"/>
    </source>
</evidence>
<dbReference type="GO" id="GO:0055085">
    <property type="term" value="P:transmembrane transport"/>
    <property type="evidence" value="ECO:0007669"/>
    <property type="project" value="TreeGrafter"/>
</dbReference>
<accession>A0A839QTB2</accession>
<evidence type="ECO:0000256" key="1">
    <source>
        <dbReference type="ARBA" id="ARBA00004651"/>
    </source>
</evidence>
<feature type="transmembrane region" description="Helical" evidence="8">
    <location>
        <begin position="40"/>
        <end position="58"/>
    </location>
</feature>
<keyword evidence="7 8" id="KW-0472">Membrane</keyword>
<evidence type="ECO:0000256" key="4">
    <source>
        <dbReference type="ARBA" id="ARBA00022475"/>
    </source>
</evidence>
<feature type="transmembrane region" description="Helical" evidence="8">
    <location>
        <begin position="97"/>
        <end position="118"/>
    </location>
</feature>